<gene>
    <name evidence="2" type="ORF">GSTUM_00008441001</name>
</gene>
<evidence type="ECO:0000313" key="2">
    <source>
        <dbReference type="EMBL" id="CAZ84283.1"/>
    </source>
</evidence>
<accession>D5GIE0</accession>
<proteinExistence type="predicted"/>
<protein>
    <submittedName>
        <fullName evidence="2">(Perigord truffle) hypothetical protein</fullName>
    </submittedName>
</protein>
<organism evidence="2 3">
    <name type="scientific">Tuber melanosporum (strain Mel28)</name>
    <name type="common">Perigord black truffle</name>
    <dbReference type="NCBI Taxonomy" id="656061"/>
    <lineage>
        <taxon>Eukaryota</taxon>
        <taxon>Fungi</taxon>
        <taxon>Dikarya</taxon>
        <taxon>Ascomycota</taxon>
        <taxon>Pezizomycotina</taxon>
        <taxon>Pezizomycetes</taxon>
        <taxon>Pezizales</taxon>
        <taxon>Tuberaceae</taxon>
        <taxon>Tuber</taxon>
    </lineage>
</organism>
<dbReference type="InParanoid" id="D5GIE0"/>
<name>D5GIE0_TUBMM</name>
<evidence type="ECO:0000256" key="1">
    <source>
        <dbReference type="SAM" id="MobiDB-lite"/>
    </source>
</evidence>
<reference evidence="2 3" key="1">
    <citation type="journal article" date="2010" name="Nature">
        <title>Perigord black truffle genome uncovers evolutionary origins and mechanisms of symbiosis.</title>
        <authorList>
            <person name="Martin F."/>
            <person name="Kohler A."/>
            <person name="Murat C."/>
            <person name="Balestrini R."/>
            <person name="Coutinho P.M."/>
            <person name="Jaillon O."/>
            <person name="Montanini B."/>
            <person name="Morin E."/>
            <person name="Noel B."/>
            <person name="Percudani R."/>
            <person name="Porcel B."/>
            <person name="Rubini A."/>
            <person name="Amicucci A."/>
            <person name="Amselem J."/>
            <person name="Anthouard V."/>
            <person name="Arcioni S."/>
            <person name="Artiguenave F."/>
            <person name="Aury J.M."/>
            <person name="Ballario P."/>
            <person name="Bolchi A."/>
            <person name="Brenna A."/>
            <person name="Brun A."/>
            <person name="Buee M."/>
            <person name="Cantarel B."/>
            <person name="Chevalier G."/>
            <person name="Couloux A."/>
            <person name="Da Silva C."/>
            <person name="Denoeud F."/>
            <person name="Duplessis S."/>
            <person name="Ghignone S."/>
            <person name="Hilselberger B."/>
            <person name="Iotti M."/>
            <person name="Marcais B."/>
            <person name="Mello A."/>
            <person name="Miranda M."/>
            <person name="Pacioni G."/>
            <person name="Quesneville H."/>
            <person name="Riccioni C."/>
            <person name="Ruotolo R."/>
            <person name="Splivallo R."/>
            <person name="Stocchi V."/>
            <person name="Tisserant E."/>
            <person name="Viscomi A.R."/>
            <person name="Zambonelli A."/>
            <person name="Zampieri E."/>
            <person name="Henrissat B."/>
            <person name="Lebrun M.H."/>
            <person name="Paolocci F."/>
            <person name="Bonfante P."/>
            <person name="Ottonello S."/>
            <person name="Wincker P."/>
        </authorList>
    </citation>
    <scope>NUCLEOTIDE SEQUENCE [LARGE SCALE GENOMIC DNA]</scope>
    <source>
        <strain evidence="2 3">Mel28</strain>
    </source>
</reference>
<keyword evidence="3" id="KW-1185">Reference proteome</keyword>
<sequence>MSRASQQDNSKRPASPLPETRPTHGVRIGNNNRNCGNIDSSYNTINYIGNTKNFGQGGVVIFNGATVH</sequence>
<dbReference type="Proteomes" id="UP000006911">
    <property type="component" value="Unassembled WGS sequence"/>
</dbReference>
<dbReference type="AlphaFoldDB" id="D5GIE0"/>
<evidence type="ECO:0000313" key="3">
    <source>
        <dbReference type="Proteomes" id="UP000006911"/>
    </source>
</evidence>
<dbReference type="KEGG" id="tml:GSTUM_00008441001"/>
<dbReference type="HOGENOM" id="CLU_2795790_0_0_1"/>
<dbReference type="EMBL" id="FN430326">
    <property type="protein sequence ID" value="CAZ84283.1"/>
    <property type="molecule type" value="Genomic_DNA"/>
</dbReference>
<feature type="region of interest" description="Disordered" evidence="1">
    <location>
        <begin position="1"/>
        <end position="34"/>
    </location>
</feature>